<dbReference type="Gene3D" id="3.30.70.270">
    <property type="match status" value="1"/>
</dbReference>
<dbReference type="eggNOG" id="COG2199">
    <property type="taxonomic scope" value="Bacteria"/>
</dbReference>
<dbReference type="InterPro" id="IPR011990">
    <property type="entry name" value="TPR-like_helical_dom_sf"/>
</dbReference>
<dbReference type="SUPFAM" id="SSF56112">
    <property type="entry name" value="Protein kinase-like (PK-like)"/>
    <property type="match status" value="1"/>
</dbReference>
<dbReference type="CDD" id="cd01949">
    <property type="entry name" value="GGDEF"/>
    <property type="match status" value="1"/>
</dbReference>
<dbReference type="SMART" id="SM00220">
    <property type="entry name" value="S_TKc"/>
    <property type="match status" value="1"/>
</dbReference>
<dbReference type="InterPro" id="IPR053159">
    <property type="entry name" value="Hybrid_Histidine_Kinase"/>
</dbReference>
<dbReference type="NCBIfam" id="TIGR00254">
    <property type="entry name" value="GGDEF"/>
    <property type="match status" value="1"/>
</dbReference>
<dbReference type="PATRIC" id="fig|111780.3.peg.1545"/>
<comment type="subcellular location">
    <subcellularLocation>
        <location evidence="1">Membrane</location>
        <topology evidence="1">Single-pass membrane protein</topology>
    </subcellularLocation>
</comment>
<dbReference type="GO" id="GO:0016020">
    <property type="term" value="C:membrane"/>
    <property type="evidence" value="ECO:0007669"/>
    <property type="project" value="UniProtKB-SubCell"/>
</dbReference>
<dbReference type="SUPFAM" id="SSF55073">
    <property type="entry name" value="Nucleotide cyclase"/>
    <property type="match status" value="1"/>
</dbReference>
<dbReference type="STRING" id="111780.Sta7437_1483"/>
<dbReference type="InterPro" id="IPR000719">
    <property type="entry name" value="Prot_kinase_dom"/>
</dbReference>
<dbReference type="Gene3D" id="3.30.450.40">
    <property type="match status" value="1"/>
</dbReference>
<name>K9XR05_STAC7</name>
<keyword evidence="4" id="KW-0723">Serine/threonine-protein kinase</keyword>
<evidence type="ECO:0000256" key="1">
    <source>
        <dbReference type="ARBA" id="ARBA00004167"/>
    </source>
</evidence>
<feature type="domain" description="GGDEF" evidence="3">
    <location>
        <begin position="1578"/>
        <end position="1711"/>
    </location>
</feature>
<dbReference type="GO" id="GO:0005524">
    <property type="term" value="F:ATP binding"/>
    <property type="evidence" value="ECO:0007669"/>
    <property type="project" value="InterPro"/>
</dbReference>
<dbReference type="PROSITE" id="PS50011">
    <property type="entry name" value="PROTEIN_KINASE_DOM"/>
    <property type="match status" value="1"/>
</dbReference>
<dbReference type="SUPFAM" id="SSF55781">
    <property type="entry name" value="GAF domain-like"/>
    <property type="match status" value="1"/>
</dbReference>
<dbReference type="SUPFAM" id="SSF52540">
    <property type="entry name" value="P-loop containing nucleoside triphosphate hydrolases"/>
    <property type="match status" value="1"/>
</dbReference>
<dbReference type="FunFam" id="3.30.70.270:FF:000001">
    <property type="entry name" value="Diguanylate cyclase domain protein"/>
    <property type="match status" value="1"/>
</dbReference>
<dbReference type="Pfam" id="PF00990">
    <property type="entry name" value="GGDEF"/>
    <property type="match status" value="1"/>
</dbReference>
<dbReference type="Pfam" id="PF00069">
    <property type="entry name" value="Pkinase"/>
    <property type="match status" value="1"/>
</dbReference>
<dbReference type="eggNOG" id="COG0515">
    <property type="taxonomic scope" value="Bacteria"/>
</dbReference>
<dbReference type="InterPro" id="IPR011009">
    <property type="entry name" value="Kinase-like_dom_sf"/>
</dbReference>
<accession>K9XR05</accession>
<dbReference type="EMBL" id="CP003653">
    <property type="protein sequence ID" value="AFZ35050.1"/>
    <property type="molecule type" value="Genomic_DNA"/>
</dbReference>
<evidence type="ECO:0000259" key="3">
    <source>
        <dbReference type="PROSITE" id="PS50887"/>
    </source>
</evidence>
<keyword evidence="5" id="KW-1185">Reference proteome</keyword>
<dbReference type="eggNOG" id="COG3899">
    <property type="taxonomic scope" value="Bacteria"/>
</dbReference>
<dbReference type="SMART" id="SM00065">
    <property type="entry name" value="GAF"/>
    <property type="match status" value="1"/>
</dbReference>
<dbReference type="GO" id="GO:0004674">
    <property type="term" value="F:protein serine/threonine kinase activity"/>
    <property type="evidence" value="ECO:0007669"/>
    <property type="project" value="UniProtKB-KW"/>
</dbReference>
<reference evidence="5" key="1">
    <citation type="journal article" date="2013" name="Proc. Natl. Acad. Sci. U.S.A.">
        <title>Improving the coverage of the cyanobacterial phylum using diversity-driven genome sequencing.</title>
        <authorList>
            <person name="Shih P.M."/>
            <person name="Wu D."/>
            <person name="Latifi A."/>
            <person name="Axen S.D."/>
            <person name="Fewer D.P."/>
            <person name="Talla E."/>
            <person name="Calteau A."/>
            <person name="Cai F."/>
            <person name="Tandeau de Marsac N."/>
            <person name="Rippka R."/>
            <person name="Herdman M."/>
            <person name="Sivonen K."/>
            <person name="Coursin T."/>
            <person name="Laurent T."/>
            <person name="Goodwin L."/>
            <person name="Nolan M."/>
            <person name="Davenport K.W."/>
            <person name="Han C.S."/>
            <person name="Rubin E.M."/>
            <person name="Eisen J.A."/>
            <person name="Woyke T."/>
            <person name="Gugger M."/>
            <person name="Kerfeld C.A."/>
        </authorList>
    </citation>
    <scope>NUCLEOTIDE SEQUENCE [LARGE SCALE GENOMIC DNA]</scope>
    <source>
        <strain evidence="5">ATCC 29371 / PCC 7437</strain>
    </source>
</reference>
<dbReference type="InterPro" id="IPR043128">
    <property type="entry name" value="Rev_trsase/Diguanyl_cyclase"/>
</dbReference>
<dbReference type="Proteomes" id="UP000010473">
    <property type="component" value="Chromosome"/>
</dbReference>
<dbReference type="InterPro" id="IPR003018">
    <property type="entry name" value="GAF"/>
</dbReference>
<dbReference type="PROSITE" id="PS50887">
    <property type="entry name" value="GGDEF"/>
    <property type="match status" value="1"/>
</dbReference>
<dbReference type="Pfam" id="PF13191">
    <property type="entry name" value="AAA_16"/>
    <property type="match status" value="1"/>
</dbReference>
<protein>
    <submittedName>
        <fullName evidence="4">Serine/threonine protein kinase</fullName>
    </submittedName>
</protein>
<dbReference type="PANTHER" id="PTHR43642:SF1">
    <property type="entry name" value="HYBRID SIGNAL TRANSDUCTION HISTIDINE KINASE G"/>
    <property type="match status" value="1"/>
</dbReference>
<dbReference type="InterPro" id="IPR029016">
    <property type="entry name" value="GAF-like_dom_sf"/>
</dbReference>
<dbReference type="CDD" id="cd14014">
    <property type="entry name" value="STKc_PknB_like"/>
    <property type="match status" value="1"/>
</dbReference>
<sequence>MTSLNPFLKGYQIFDKIYEGLTTIVYRGQDLDKQKPVVIKLLKNQYPQINDLIRLRNQYIITKNLDSDSLIKTYNLEHHGRSFALVMEDFGGIPLLDYLKSKNCSNLANQNLDDFFVIAIGIAKILEQLYCDRIIHQNIIPKHILINPHNQQVKLIDFGNASLLPKEHQFKQYFPTNTDNLAYISPEQTGKMNRGLDYRTDFYSVGIIFYQLLTGQLPFHSKDLIELIHFHLARIPPPLQQINSNVPLLLNDLVLKLLAKNPEERYQTGFGLRYDLELCQQQWQANQKITNFILGTRDICDRFIIPEKVYGREAEIETLLSAFERITQGEAEIILVSGYSGVGKTVLIHEIRQQIVNRNGYFLQGKFEQFQRSIPFLGIVQAFSNLVNQLLTENFTHLQQWRIKLTEALGKNGQLILNIIPELEQIIGKQPPVVELEPNAAEKRFNLIFYKFIQVFTTSNYPLVLFIDDLQWADLSSLKLIEFLVNKPTNSGLLIIGAYRDNEVDLAHPLMLSIEAIKKCHLTQVNEIKLSPLSLAALNSLVADTLSCQKKSALSLTELIYQKTQGNPFFSIQLLQSFYQTGLITFNLNEYYWQCDLAKIKILAVSNDVVEFMVDRLKKLSIATQKTLKLAACLGSKFDLATLATICEHSCLELTQDLWEALQAELIIPVSEIYQFYLEPESQNNTFNFNKDIQFDLAVPYQFLHDRVQQAAYLLIPENERALTHLKIGNLLLKSTPLAAQEEQLFTIVNHLNLGKELIHQPLEKEQLAQLNYRAGKIAKQAPAYPAAFNYFATGIKLLSPDCWQTSYDFTLNLFIATSESAYLCGKFNRMEDLFNIILKQTDNLLDRVKVYEVKIQALIAQGKPAEAVQTALKVLNWLGLNFPVKPNKLQILSSLIKTKFNLAGKKIEDLINLPILSNAKIVASGRIMMIVGSSAYSAAVELIPLITLSGVNLSIKYGNATISTFGYAGFGIILCGVLNDIDSGYRFGKLALDLVEKLNAKEQKARTMMLFNNFIRHWKEHLQSGLEPLLTGYQVGLETGDLEFAAYSVYMHCYHSYFLGKELTELEQKMTIYGDTIKNLGQETVLRLHQVYHQVILNLLGYNNHPCLLIGKAYNEQKSLPLLLEQQHRSALFDLYFHKLMMFYLFGNYVEAFDYAKMTEKYLDSAIATPSVPIFYFYDSLARLAQYHQVAQLEKRKIINRVNHNIKKLRKWSTYSSENILHKLHLVLAEKNRIFGNNSQAIEHYDRAIKLAQEQKYLNEQALAQELAAKFYLAWGKENIAQLYFTDAYYSYARWGAKAKLEDLTHNYPQLLTPIINYTPSLPVPEQYHQSLKQLDLSTIIKAYQAISKEIKLDRLLSTLLKVILENTGTQIGYLFLKLQSSAPQLIVAAKAIDDQIEIQTLSANSNSATQQFPHRITNYVQNTLTPLVINDSQSENLLINDPYFNNYLPKSILCLPILNHHRLIAILYLENNLTTHAFTQENQTVLNILCSQAAISIENANLYQSLEVLVAQEQEKTYQLELYLQELKQTQTKLLKIQNQLKHDAFHDPLTGLPNRQWLLELLQRAINLSARYPNYLYAVLFLDLDGFKTVNDSLGHLVGDQLLKIVGKILKHCVRASDTVARFGGDEFAILLEELENPQEAIAIAQRIQAHFIEPIQLNSHQITIGISIGITFGTPDYRQPEHILQDADTAMYQAKAKGKGTYVVFQLAKEDQLSSSQIYANYPHDLKKSQISKYREN</sequence>
<dbReference type="eggNOG" id="COG2203">
    <property type="taxonomic scope" value="Bacteria"/>
</dbReference>
<evidence type="ECO:0000313" key="5">
    <source>
        <dbReference type="Proteomes" id="UP000010473"/>
    </source>
</evidence>
<dbReference type="InterPro" id="IPR029787">
    <property type="entry name" value="Nucleotide_cyclase"/>
</dbReference>
<gene>
    <name evidence="4" type="ordered locus">Sta7437_1483</name>
</gene>
<organism evidence="4 5">
    <name type="scientific">Stanieria cyanosphaera (strain ATCC 29371 / PCC 7437)</name>
    <dbReference type="NCBI Taxonomy" id="111780"/>
    <lineage>
        <taxon>Bacteria</taxon>
        <taxon>Bacillati</taxon>
        <taxon>Cyanobacteriota</taxon>
        <taxon>Cyanophyceae</taxon>
        <taxon>Pleurocapsales</taxon>
        <taxon>Dermocarpellaceae</taxon>
        <taxon>Stanieria</taxon>
    </lineage>
</organism>
<dbReference type="Gene3D" id="3.40.50.300">
    <property type="entry name" value="P-loop containing nucleotide triphosphate hydrolases"/>
    <property type="match status" value="1"/>
</dbReference>
<dbReference type="SUPFAM" id="SSF48452">
    <property type="entry name" value="TPR-like"/>
    <property type="match status" value="1"/>
</dbReference>
<dbReference type="OrthoDB" id="573511at2"/>
<dbReference type="KEGG" id="scs:Sta7437_1483"/>
<dbReference type="HOGENOM" id="CLU_000445_34_0_3"/>
<dbReference type="PANTHER" id="PTHR43642">
    <property type="entry name" value="HYBRID SIGNAL TRANSDUCTION HISTIDINE KINASE G"/>
    <property type="match status" value="1"/>
</dbReference>
<evidence type="ECO:0000313" key="4">
    <source>
        <dbReference type="EMBL" id="AFZ35050.1"/>
    </source>
</evidence>
<dbReference type="Pfam" id="PF01590">
    <property type="entry name" value="GAF"/>
    <property type="match status" value="1"/>
</dbReference>
<keyword evidence="4" id="KW-0418">Kinase</keyword>
<evidence type="ECO:0000259" key="2">
    <source>
        <dbReference type="PROSITE" id="PS50011"/>
    </source>
</evidence>
<dbReference type="InterPro" id="IPR041664">
    <property type="entry name" value="AAA_16"/>
</dbReference>
<dbReference type="InterPro" id="IPR000160">
    <property type="entry name" value="GGDEF_dom"/>
</dbReference>
<feature type="domain" description="Protein kinase" evidence="2">
    <location>
        <begin position="11"/>
        <end position="278"/>
    </location>
</feature>
<dbReference type="Gene3D" id="1.10.510.10">
    <property type="entry name" value="Transferase(Phosphotransferase) domain 1"/>
    <property type="match status" value="1"/>
</dbReference>
<keyword evidence="4" id="KW-0808">Transferase</keyword>
<dbReference type="InterPro" id="IPR027417">
    <property type="entry name" value="P-loop_NTPase"/>
</dbReference>
<dbReference type="SMART" id="SM00267">
    <property type="entry name" value="GGDEF"/>
    <property type="match status" value="1"/>
</dbReference>
<dbReference type="RefSeq" id="WP_015192722.1">
    <property type="nucleotide sequence ID" value="NC_019748.1"/>
</dbReference>
<proteinExistence type="predicted"/>